<reference evidence="3" key="1">
    <citation type="submission" date="2025-08" db="UniProtKB">
        <authorList>
            <consortium name="RefSeq"/>
        </authorList>
    </citation>
    <scope>IDENTIFICATION</scope>
</reference>
<dbReference type="RefSeq" id="XP_004713122.1">
    <property type="nucleotide sequence ID" value="XM_004713065.1"/>
</dbReference>
<gene>
    <name evidence="3" type="primary">LOC101640101</name>
</gene>
<evidence type="ECO:0000313" key="2">
    <source>
        <dbReference type="Proteomes" id="UP000694863"/>
    </source>
</evidence>
<dbReference type="SUPFAM" id="SSF53067">
    <property type="entry name" value="Actin-like ATPase domain"/>
    <property type="match status" value="2"/>
</dbReference>
<accession>A0ABM0J234</accession>
<dbReference type="Pfam" id="PF00022">
    <property type="entry name" value="Actin"/>
    <property type="match status" value="1"/>
</dbReference>
<dbReference type="Proteomes" id="UP000694863">
    <property type="component" value="Unplaced"/>
</dbReference>
<dbReference type="InterPro" id="IPR004000">
    <property type="entry name" value="Actin"/>
</dbReference>
<keyword evidence="2" id="KW-1185">Reference proteome</keyword>
<name>A0ABM0J234_ECHTE</name>
<dbReference type="GeneID" id="101640101"/>
<protein>
    <submittedName>
        <fullName evidence="3">Actin-related protein T1-like</fullName>
    </submittedName>
</protein>
<evidence type="ECO:0000256" key="1">
    <source>
        <dbReference type="RuleBase" id="RU000487"/>
    </source>
</evidence>
<proteinExistence type="inferred from homology"/>
<sequence>MLNPYSFNTPAVVFDNGSGLCKLGFSGETRPRHIIRSVVRHPRLNLSSEGGNPKNYAVKGEAPPKNEVLYLRYPIERGLVVNWDDMEKLWQHLFEHKLGVKSSEQPVLMTEPPLTPRQSHEKMAEVMFETFNVPAFYPCNQTVGVLYASASVTGLVLDSGAEVTCTVPIFEGYPLPHASNKLYLAGRDLTEHLSQLLLANRNNNPCVFNSSLVHAIKERLCYVAYDPEKEQCKKPEEFLREYRLPDGTVFNIGDQLYQVPEALFAPDQLGIHSPGISKMIQSSILKCDMDIQTNLFADIVLAGGSTLFPGFEERLLKELELVAPQGSPIKITASLDRCFSGWIGASVMSSQSNFKQMWVTSADFKEHGPTVVERKCF</sequence>
<organism evidence="2 3">
    <name type="scientific">Echinops telfairi</name>
    <name type="common">Lesser hedgehog tenrec</name>
    <dbReference type="NCBI Taxonomy" id="9371"/>
    <lineage>
        <taxon>Eukaryota</taxon>
        <taxon>Metazoa</taxon>
        <taxon>Chordata</taxon>
        <taxon>Craniata</taxon>
        <taxon>Vertebrata</taxon>
        <taxon>Euteleostomi</taxon>
        <taxon>Mammalia</taxon>
        <taxon>Eutheria</taxon>
        <taxon>Afrotheria</taxon>
        <taxon>Tenrecidae</taxon>
        <taxon>Tenrecinae</taxon>
        <taxon>Echinops</taxon>
    </lineage>
</organism>
<comment type="similarity">
    <text evidence="1">Belongs to the actin family.</text>
</comment>
<dbReference type="PANTHER" id="PTHR11937">
    <property type="entry name" value="ACTIN"/>
    <property type="match status" value="1"/>
</dbReference>
<dbReference type="SMART" id="SM00268">
    <property type="entry name" value="ACTIN"/>
    <property type="match status" value="1"/>
</dbReference>
<dbReference type="PRINTS" id="PR00190">
    <property type="entry name" value="ACTIN"/>
</dbReference>
<dbReference type="Gene3D" id="3.30.420.40">
    <property type="match status" value="2"/>
</dbReference>
<dbReference type="InterPro" id="IPR043129">
    <property type="entry name" value="ATPase_NBD"/>
</dbReference>
<evidence type="ECO:0000313" key="3">
    <source>
        <dbReference type="RefSeq" id="XP_004713122.1"/>
    </source>
</evidence>
<dbReference type="Gene3D" id="3.90.640.10">
    <property type="entry name" value="Actin, Chain A, domain 4"/>
    <property type="match status" value="1"/>
</dbReference>